<dbReference type="STRING" id="930991.A0A0D0DG93"/>
<accession>A0A0D0DG93</accession>
<dbReference type="InterPro" id="IPR036397">
    <property type="entry name" value="RNaseH_sf"/>
</dbReference>
<evidence type="ECO:0000313" key="2">
    <source>
        <dbReference type="Proteomes" id="UP000054538"/>
    </source>
</evidence>
<proteinExistence type="predicted"/>
<dbReference type="Gene3D" id="3.30.420.10">
    <property type="entry name" value="Ribonuclease H-like superfamily/Ribonuclease H"/>
    <property type="match status" value="1"/>
</dbReference>
<evidence type="ECO:0008006" key="3">
    <source>
        <dbReference type="Google" id="ProtNLM"/>
    </source>
</evidence>
<reference evidence="1 2" key="1">
    <citation type="submission" date="2014-04" db="EMBL/GenBank/DDBJ databases">
        <authorList>
            <consortium name="DOE Joint Genome Institute"/>
            <person name="Kuo A."/>
            <person name="Kohler A."/>
            <person name="Jargeat P."/>
            <person name="Nagy L.G."/>
            <person name="Floudas D."/>
            <person name="Copeland A."/>
            <person name="Barry K.W."/>
            <person name="Cichocki N."/>
            <person name="Veneault-Fourrey C."/>
            <person name="LaButti K."/>
            <person name="Lindquist E.A."/>
            <person name="Lipzen A."/>
            <person name="Lundell T."/>
            <person name="Morin E."/>
            <person name="Murat C."/>
            <person name="Sun H."/>
            <person name="Tunlid A."/>
            <person name="Henrissat B."/>
            <person name="Grigoriev I.V."/>
            <person name="Hibbett D.S."/>
            <person name="Martin F."/>
            <person name="Nordberg H.P."/>
            <person name="Cantor M.N."/>
            <person name="Hua S.X."/>
        </authorList>
    </citation>
    <scope>NUCLEOTIDE SEQUENCE [LARGE SCALE GENOMIC DNA]</scope>
    <source>
        <strain evidence="1 2">Ve08.2h10</strain>
    </source>
</reference>
<dbReference type="GO" id="GO:0003676">
    <property type="term" value="F:nucleic acid binding"/>
    <property type="evidence" value="ECO:0007669"/>
    <property type="project" value="InterPro"/>
</dbReference>
<evidence type="ECO:0000313" key="1">
    <source>
        <dbReference type="EMBL" id="KIK80244.1"/>
    </source>
</evidence>
<dbReference type="InParanoid" id="A0A0D0DG93"/>
<protein>
    <recommendedName>
        <fullName evidence="3">Tc1-like transposase DDE domain-containing protein</fullName>
    </recommendedName>
</protein>
<dbReference type="HOGENOM" id="CLU_056788_12_1_1"/>
<dbReference type="AlphaFoldDB" id="A0A0D0DG93"/>
<reference evidence="2" key="2">
    <citation type="submission" date="2015-01" db="EMBL/GenBank/DDBJ databases">
        <title>Evolutionary Origins and Diversification of the Mycorrhizal Mutualists.</title>
        <authorList>
            <consortium name="DOE Joint Genome Institute"/>
            <consortium name="Mycorrhizal Genomics Consortium"/>
            <person name="Kohler A."/>
            <person name="Kuo A."/>
            <person name="Nagy L.G."/>
            <person name="Floudas D."/>
            <person name="Copeland A."/>
            <person name="Barry K.W."/>
            <person name="Cichocki N."/>
            <person name="Veneault-Fourrey C."/>
            <person name="LaButti K."/>
            <person name="Lindquist E.A."/>
            <person name="Lipzen A."/>
            <person name="Lundell T."/>
            <person name="Morin E."/>
            <person name="Murat C."/>
            <person name="Riley R."/>
            <person name="Ohm R."/>
            <person name="Sun H."/>
            <person name="Tunlid A."/>
            <person name="Henrissat B."/>
            <person name="Grigoriev I.V."/>
            <person name="Hibbett D.S."/>
            <person name="Martin F."/>
        </authorList>
    </citation>
    <scope>NUCLEOTIDE SEQUENCE [LARGE SCALE GENOMIC DNA]</scope>
    <source>
        <strain evidence="2">Ve08.2h10</strain>
    </source>
</reference>
<organism evidence="1 2">
    <name type="scientific">Paxillus rubicundulus Ve08.2h10</name>
    <dbReference type="NCBI Taxonomy" id="930991"/>
    <lineage>
        <taxon>Eukaryota</taxon>
        <taxon>Fungi</taxon>
        <taxon>Dikarya</taxon>
        <taxon>Basidiomycota</taxon>
        <taxon>Agaricomycotina</taxon>
        <taxon>Agaricomycetes</taxon>
        <taxon>Agaricomycetidae</taxon>
        <taxon>Boletales</taxon>
        <taxon>Paxilineae</taxon>
        <taxon>Paxillaceae</taxon>
        <taxon>Paxillus</taxon>
    </lineage>
</organism>
<dbReference type="OrthoDB" id="2266637at2759"/>
<keyword evidence="2" id="KW-1185">Reference proteome</keyword>
<feature type="non-terminal residue" evidence="1">
    <location>
        <position position="1"/>
    </location>
</feature>
<dbReference type="EMBL" id="KN826065">
    <property type="protein sequence ID" value="KIK80244.1"/>
    <property type="molecule type" value="Genomic_DNA"/>
</dbReference>
<gene>
    <name evidence="1" type="ORF">PAXRUDRAFT_766476</name>
</gene>
<name>A0A0D0DG93_9AGAM</name>
<dbReference type="Proteomes" id="UP000054538">
    <property type="component" value="Unassembled WGS sequence"/>
</dbReference>
<sequence>LVYLPPYFPGLNPTEECFSFVKTYIRQHGHEFHGIVEGVDKADPVLFLCAVLDQVTPAAACGCFHDSGYL</sequence>